<comment type="caution">
    <text evidence="2">The sequence shown here is derived from an EMBL/GenBank/DDBJ whole genome shotgun (WGS) entry which is preliminary data.</text>
</comment>
<evidence type="ECO:0000256" key="1">
    <source>
        <dbReference type="SAM" id="MobiDB-lite"/>
    </source>
</evidence>
<proteinExistence type="predicted"/>
<sequence>MAALRNQQAIPAPGDVLRLKDARSVPHAVYIRDCYEELANVVLNTPGTDFILTGTPGTGKSLFFYYFVQRLLQLPRPPPFIIWEHASYRLGFCYNTKTGEVLRGEVYDFKGLYHPEAWYIADGVPPELGGDARLLLITSPKRKTYKEVKNLNALMLYMPLWSLAELLACRSKLDLPVSEALVTKCFEHGGGVASFSLSQRGVMSEASFGRLLEELRGAVNSCSVSEVRAALVDAWSHDSGPEAIHRLIHITTDSTYCERQPVFASLWVAGAFMAKAQVEDPPGLARMVNSTLDTSLRGLLHEARMHLLLPKGGAFTVAPVELTDGVAKLERGTEGVVELPACKRVTIFEELAEVAADRGEEGVYYYKPASATSPLVDSLLRAAGVMFLFQMAVDGGKLVDFAALAALLRELGLAPQQEARLVYVVPEDVYPDFKLTVEMGNEGRVQQAAPAGRRSRKKAPALAPALPPVPTPAALAPRPKLYVMRVPRAKLEVRALAARGGRHVVRARGGLWG</sequence>
<dbReference type="InterPro" id="IPR027417">
    <property type="entry name" value="P-loop_NTPase"/>
</dbReference>
<organism evidence="2 3">
    <name type="scientific">Chlamydomonas incerta</name>
    <dbReference type="NCBI Taxonomy" id="51695"/>
    <lineage>
        <taxon>Eukaryota</taxon>
        <taxon>Viridiplantae</taxon>
        <taxon>Chlorophyta</taxon>
        <taxon>core chlorophytes</taxon>
        <taxon>Chlorophyceae</taxon>
        <taxon>CS clade</taxon>
        <taxon>Chlamydomonadales</taxon>
        <taxon>Chlamydomonadaceae</taxon>
        <taxon>Chlamydomonas</taxon>
    </lineage>
</organism>
<dbReference type="Proteomes" id="UP000650467">
    <property type="component" value="Unassembled WGS sequence"/>
</dbReference>
<dbReference type="PANTHER" id="PTHR33129">
    <property type="entry name" value="PROTEIN KINASE DOMAIN-CONTAINING PROTEIN-RELATED"/>
    <property type="match status" value="1"/>
</dbReference>
<dbReference type="SUPFAM" id="SSF52540">
    <property type="entry name" value="P-loop containing nucleoside triphosphate hydrolases"/>
    <property type="match status" value="1"/>
</dbReference>
<dbReference type="OrthoDB" id="526326at2759"/>
<name>A0A835SNA2_CHLIN</name>
<reference evidence="2" key="1">
    <citation type="journal article" date="2020" name="bioRxiv">
        <title>Comparative genomics of Chlamydomonas.</title>
        <authorList>
            <person name="Craig R.J."/>
            <person name="Hasan A.R."/>
            <person name="Ness R.W."/>
            <person name="Keightley P.D."/>
        </authorList>
    </citation>
    <scope>NUCLEOTIDE SEQUENCE</scope>
    <source>
        <strain evidence="2">SAG 7.73</strain>
    </source>
</reference>
<dbReference type="EMBL" id="JAEHOC010000074">
    <property type="protein sequence ID" value="KAG2423795.1"/>
    <property type="molecule type" value="Genomic_DNA"/>
</dbReference>
<dbReference type="InterPro" id="IPR052980">
    <property type="entry name" value="Crinkler_effector"/>
</dbReference>
<accession>A0A835SNA2</accession>
<dbReference type="PANTHER" id="PTHR33129:SF1">
    <property type="entry name" value="ATP-BINDING PROTEIN"/>
    <property type="match status" value="1"/>
</dbReference>
<gene>
    <name evidence="2" type="ORF">HXX76_015071</name>
</gene>
<evidence type="ECO:0000313" key="2">
    <source>
        <dbReference type="EMBL" id="KAG2423795.1"/>
    </source>
</evidence>
<evidence type="ECO:0000313" key="3">
    <source>
        <dbReference type="Proteomes" id="UP000650467"/>
    </source>
</evidence>
<keyword evidence="3" id="KW-1185">Reference proteome</keyword>
<protein>
    <submittedName>
        <fullName evidence="2">Uncharacterized protein</fullName>
    </submittedName>
</protein>
<dbReference type="AlphaFoldDB" id="A0A835SNA2"/>
<feature type="region of interest" description="Disordered" evidence="1">
    <location>
        <begin position="444"/>
        <end position="469"/>
    </location>
</feature>